<dbReference type="EMBL" id="LR798460">
    <property type="protein sequence ID" value="CAB5237948.1"/>
    <property type="molecule type" value="Genomic_DNA"/>
</dbReference>
<sequence length="825" mass="90982">MSFPTPYVFIRNRSATALPATLLPADCTPSSMGIQLSSVPIWTMNGTATLEFAVIGKGPHSVPAATLSISNPWSLQGCEIRVYFDTRDTRTASFNSDGSTSGVRLVFTGDIHEVRPFETGNNPWYAYTMSARSLISRAERVSVVSPIDNSDIARFNQDASRADYEPQTGGKSIGDIVSMLLTDYGTAYRLDSLGIGHYTLNNTLEKATLPQQTTDDLSKLTLQPPFELRVTGDNIVAGIVQTLEAYCPNYQMCILPDGMIRFYDLRQIDPYTIDLASTTPVDSFAFTKSTMSSYSQVVVQGAGKIVPYYCQWAVPRLGVQTDNSGDAALFNGTLYEQFDYTGKSNLGSKQAFTWDDYDSGRHLIATGTVSFKDASGNDLPSNQVRITPTGASPYITTWGENELCVQDDSKLNRRDCRLTIRRKIIRLATADNPVEATVSYKSGSFLPTKNSAVSGGSSTVTTSPLVDRNPPYYTTDKYRIEHTFELYGWNPGGAVAWRLFKVALDPKPTEEPSTKMTRRLATLFTQPAQDLWFSNVIAQTRPDRQTWQPKCLVEYRWKTGTTYSYNSFFTSFRIDSANNLIILDQPSLAIVKPSGAYADVGPPYADTQTFKYVPYNIKAVLPVYDGRWEAIYPPTGSSVQAVVKTSYGMDRTLVVVMKEWQDGRDQAYADQYAKEIWDSVQQPSVDGGFIWVSGVPDAWNPYGVKDVADSTNSRFKPVLQGFKVINSNCDGSGGSGVEDCNLFPTMVSVEFSTTQRPKSRITFATLKPRLGAAMHHFHSFEDMARDDMMAQSISAPGMSSMLPGVGGWNPGSDGVMRGGFGEFNE</sequence>
<evidence type="ECO:0000313" key="1">
    <source>
        <dbReference type="EMBL" id="CAB5237948.1"/>
    </source>
</evidence>
<proteinExistence type="predicted"/>
<protein>
    <submittedName>
        <fullName evidence="1">Uncharacterized protein</fullName>
    </submittedName>
</protein>
<gene>
    <name evidence="1" type="ORF">UFOVP142_39</name>
</gene>
<name>A0A6J7XN84_9CAUD</name>
<accession>A0A6J7XN84</accession>
<reference evidence="1" key="1">
    <citation type="submission" date="2020-05" db="EMBL/GenBank/DDBJ databases">
        <authorList>
            <person name="Chiriac C."/>
            <person name="Salcher M."/>
            <person name="Ghai R."/>
            <person name="Kavagutti S V."/>
        </authorList>
    </citation>
    <scope>NUCLEOTIDE SEQUENCE</scope>
</reference>
<organism evidence="1">
    <name type="scientific">uncultured Caudovirales phage</name>
    <dbReference type="NCBI Taxonomy" id="2100421"/>
    <lineage>
        <taxon>Viruses</taxon>
        <taxon>Duplodnaviria</taxon>
        <taxon>Heunggongvirae</taxon>
        <taxon>Uroviricota</taxon>
        <taxon>Caudoviricetes</taxon>
        <taxon>Peduoviridae</taxon>
        <taxon>Maltschvirus</taxon>
        <taxon>Maltschvirus maltsch</taxon>
    </lineage>
</organism>